<dbReference type="InterPro" id="IPR007492">
    <property type="entry name" value="LytTR_DNA-bd_dom"/>
</dbReference>
<feature type="modified residue" description="4-aspartylphosphate" evidence="1">
    <location>
        <position position="57"/>
    </location>
</feature>
<dbReference type="EMBL" id="QKTX01000001">
    <property type="protein sequence ID" value="PZV87424.1"/>
    <property type="molecule type" value="Genomic_DNA"/>
</dbReference>
<dbReference type="Pfam" id="PF04397">
    <property type="entry name" value="LytTR"/>
    <property type="match status" value="1"/>
</dbReference>
<feature type="domain" description="HTH LytTR-type" evidence="3">
    <location>
        <begin position="149"/>
        <end position="258"/>
    </location>
</feature>
<dbReference type="SMART" id="SM00850">
    <property type="entry name" value="LytTR"/>
    <property type="match status" value="1"/>
</dbReference>
<dbReference type="InterPro" id="IPR001789">
    <property type="entry name" value="Sig_transdc_resp-reg_receiver"/>
</dbReference>
<dbReference type="GO" id="GO:0000156">
    <property type="term" value="F:phosphorelay response regulator activity"/>
    <property type="evidence" value="ECO:0007669"/>
    <property type="project" value="InterPro"/>
</dbReference>
<evidence type="ECO:0000256" key="1">
    <source>
        <dbReference type="PROSITE-ProRule" id="PRU00169"/>
    </source>
</evidence>
<dbReference type="RefSeq" id="WP_111391102.1">
    <property type="nucleotide sequence ID" value="NZ_JBKBOX010000002.1"/>
</dbReference>
<dbReference type="OrthoDB" id="1646880at2"/>
<dbReference type="AlphaFoldDB" id="A0A326RZK4"/>
<dbReference type="PANTHER" id="PTHR37299">
    <property type="entry name" value="TRANSCRIPTIONAL REGULATOR-RELATED"/>
    <property type="match status" value="1"/>
</dbReference>
<reference evidence="4 5" key="1">
    <citation type="submission" date="2018-06" db="EMBL/GenBank/DDBJ databases">
        <title>Genomic Encyclopedia of Archaeal and Bacterial Type Strains, Phase II (KMG-II): from individual species to whole genera.</title>
        <authorList>
            <person name="Goeker M."/>
        </authorList>
    </citation>
    <scope>NUCLEOTIDE SEQUENCE [LARGE SCALE GENOMIC DNA]</scope>
    <source>
        <strain evidence="4 5">T4</strain>
    </source>
</reference>
<dbReference type="Gene3D" id="3.40.50.2300">
    <property type="match status" value="1"/>
</dbReference>
<proteinExistence type="predicted"/>
<evidence type="ECO:0000259" key="3">
    <source>
        <dbReference type="PROSITE" id="PS50930"/>
    </source>
</evidence>
<dbReference type="PANTHER" id="PTHR37299:SF1">
    <property type="entry name" value="STAGE 0 SPORULATION PROTEIN A HOMOLOG"/>
    <property type="match status" value="1"/>
</dbReference>
<dbReference type="PROSITE" id="PS50110">
    <property type="entry name" value="RESPONSE_REGULATORY"/>
    <property type="match status" value="1"/>
</dbReference>
<evidence type="ECO:0000313" key="5">
    <source>
        <dbReference type="Proteomes" id="UP000248917"/>
    </source>
</evidence>
<dbReference type="SUPFAM" id="SSF52172">
    <property type="entry name" value="CheY-like"/>
    <property type="match status" value="1"/>
</dbReference>
<name>A0A326RZK4_9BACT</name>
<sequence>MTKNLLLVEDEPLAQARIKSIVLKHFPEWNLAEPIQSVRELNEALEKQEEFDLILCDVHLADGLSFSGFQGKEIHVPVIFITAYDQYALQSFEHNCIDYLLKPIQEDRLVKAFEKVEKFSSSKRSIPFPKEFFNEFLSRYTQKNYKKRFLSRSGNRLCFIPSESVAYFYAEEGVTFLIESGSSHKHIVDHSLNELEKELLDPNKFYRINRSVIINLDNLVEMRPYINGRLVVSLNVKSEESLIVAREKVSEFKSWINQ</sequence>
<dbReference type="Proteomes" id="UP000248917">
    <property type="component" value="Unassembled WGS sequence"/>
</dbReference>
<gene>
    <name evidence="4" type="ORF">CLV31_101297</name>
</gene>
<dbReference type="SMART" id="SM00448">
    <property type="entry name" value="REC"/>
    <property type="match status" value="1"/>
</dbReference>
<evidence type="ECO:0000313" key="4">
    <source>
        <dbReference type="EMBL" id="PZV87424.1"/>
    </source>
</evidence>
<dbReference type="Gene3D" id="2.40.50.1020">
    <property type="entry name" value="LytTr DNA-binding domain"/>
    <property type="match status" value="1"/>
</dbReference>
<dbReference type="PROSITE" id="PS50930">
    <property type="entry name" value="HTH_LYTTR"/>
    <property type="match status" value="1"/>
</dbReference>
<evidence type="ECO:0000259" key="2">
    <source>
        <dbReference type="PROSITE" id="PS50110"/>
    </source>
</evidence>
<protein>
    <submittedName>
        <fullName evidence="4">LytTR family two component transcriptional regulator</fullName>
    </submittedName>
</protein>
<dbReference type="InterPro" id="IPR011006">
    <property type="entry name" value="CheY-like_superfamily"/>
</dbReference>
<comment type="caution">
    <text evidence="4">The sequence shown here is derived from an EMBL/GenBank/DDBJ whole genome shotgun (WGS) entry which is preliminary data.</text>
</comment>
<keyword evidence="1" id="KW-0597">Phosphoprotein</keyword>
<dbReference type="Pfam" id="PF00072">
    <property type="entry name" value="Response_reg"/>
    <property type="match status" value="1"/>
</dbReference>
<accession>A0A326RZK4</accession>
<organism evidence="4 5">
    <name type="scientific">Algoriphagus aquaeductus</name>
    <dbReference type="NCBI Taxonomy" id="475299"/>
    <lineage>
        <taxon>Bacteria</taxon>
        <taxon>Pseudomonadati</taxon>
        <taxon>Bacteroidota</taxon>
        <taxon>Cytophagia</taxon>
        <taxon>Cytophagales</taxon>
        <taxon>Cyclobacteriaceae</taxon>
        <taxon>Algoriphagus</taxon>
    </lineage>
</organism>
<dbReference type="GO" id="GO:0003677">
    <property type="term" value="F:DNA binding"/>
    <property type="evidence" value="ECO:0007669"/>
    <property type="project" value="InterPro"/>
</dbReference>
<dbReference type="InterPro" id="IPR046947">
    <property type="entry name" value="LytR-like"/>
</dbReference>
<keyword evidence="5" id="KW-1185">Reference proteome</keyword>
<feature type="domain" description="Response regulatory" evidence="2">
    <location>
        <begin position="4"/>
        <end position="117"/>
    </location>
</feature>